<dbReference type="HOGENOM" id="CLU_651624_0_0_11"/>
<reference evidence="2 3" key="1">
    <citation type="journal article" date="2003" name="Genome Res.">
        <title>Comparative complete genome sequence analysis of the amino acid replacements responsible for the thermostability of Corynebacterium efficiens.</title>
        <authorList>
            <person name="Nishio Y."/>
            <person name="Nakamura Y."/>
            <person name="Kawarabayasi Y."/>
            <person name="Usuda Y."/>
            <person name="Kimura E."/>
            <person name="Sugimoto S."/>
            <person name="Matsui K."/>
            <person name="Yamagishi A."/>
            <person name="Kikuchi H."/>
            <person name="Ikeo K."/>
            <person name="Gojobori T."/>
        </authorList>
    </citation>
    <scope>NUCLEOTIDE SEQUENCE [LARGE SCALE GENOMIC DNA]</scope>
    <source>
        <strain evidence="3">DSM 44549 / YS-314 / AJ 12310 / JCM 11189 / NBRC 100395</strain>
    </source>
</reference>
<dbReference type="EMBL" id="BA000035">
    <property type="protein sequence ID" value="BAC17649.1"/>
    <property type="molecule type" value="Genomic_DNA"/>
</dbReference>
<sequence length="426" mass="46111">MSCLEVVIILTVVTGAPAAGKSTWVATVAKPGDLRFDSDALTNTLTGKPPAKHSHAAAVKKVSKSAREAGIEEALKLVATRDVWIIHSNLSAELERKYRAYGARFVVIDPGEAVALERCAAGRPGYRKNQVASWYARRHSWPHDAEIITSFDPATAGVDEDDIEVSGGRATLHVVTGPPAAGKSTFVREHARLGDVVLDYDLLANALAGEPADNHEHTRQIKAVTKAARLAALEAAMKQDITVWLIHSTPAASTLSRYESMGATVHVVDPGKDVVMKRVKQMRPRVMLPVAAAWYDKQPAVATPKTTTERGLGWDHQKQRANLVAVHVDGTPCWWCGRPMFYDKTRNFDGLPLAADHEDARANGGDRANRLLHFSCNSSRQAGARDDQRPALNHSEPPTEPTAPPQATPAASVFAWPDLEPSRAGP</sequence>
<dbReference type="KEGG" id="cef:CE0839"/>
<feature type="compositionally biased region" description="Pro residues" evidence="1">
    <location>
        <begin position="398"/>
        <end position="407"/>
    </location>
</feature>
<accession>Q8FRC2</accession>
<dbReference type="STRING" id="196164.gene:10741243"/>
<evidence type="ECO:0000313" key="3">
    <source>
        <dbReference type="Proteomes" id="UP000001409"/>
    </source>
</evidence>
<keyword evidence="3" id="KW-1185">Reference proteome</keyword>
<dbReference type="Proteomes" id="UP000001409">
    <property type="component" value="Chromosome"/>
</dbReference>
<dbReference type="Pfam" id="PF13671">
    <property type="entry name" value="AAA_33"/>
    <property type="match status" value="1"/>
</dbReference>
<dbReference type="SUPFAM" id="SSF52540">
    <property type="entry name" value="P-loop containing nucleoside triphosphate hydrolases"/>
    <property type="match status" value="2"/>
</dbReference>
<dbReference type="InterPro" id="IPR027417">
    <property type="entry name" value="P-loop_NTPase"/>
</dbReference>
<proteinExistence type="predicted"/>
<dbReference type="AlphaFoldDB" id="Q8FRC2"/>
<organism evidence="2 3">
    <name type="scientific">Corynebacterium efficiens (strain DSM 44549 / YS-314 / AJ 12310 / JCM 11189 / NBRC 100395)</name>
    <dbReference type="NCBI Taxonomy" id="196164"/>
    <lineage>
        <taxon>Bacteria</taxon>
        <taxon>Bacillati</taxon>
        <taxon>Actinomycetota</taxon>
        <taxon>Actinomycetes</taxon>
        <taxon>Mycobacteriales</taxon>
        <taxon>Corynebacteriaceae</taxon>
        <taxon>Corynebacterium</taxon>
    </lineage>
</organism>
<name>Q8FRC2_COREF</name>
<feature type="region of interest" description="Disordered" evidence="1">
    <location>
        <begin position="377"/>
        <end position="426"/>
    </location>
</feature>
<dbReference type="Gene3D" id="3.40.50.300">
    <property type="entry name" value="P-loop containing nucleotide triphosphate hydrolases"/>
    <property type="match status" value="2"/>
</dbReference>
<accession>C8NLK9</accession>
<dbReference type="OrthoDB" id="4208381at2"/>
<evidence type="ECO:0000313" key="2">
    <source>
        <dbReference type="EMBL" id="BAC17649.1"/>
    </source>
</evidence>
<protein>
    <submittedName>
        <fullName evidence="2">Uncharacterized protein</fullName>
    </submittedName>
</protein>
<dbReference type="eggNOG" id="COG1403">
    <property type="taxonomic scope" value="Bacteria"/>
</dbReference>
<evidence type="ECO:0000256" key="1">
    <source>
        <dbReference type="SAM" id="MobiDB-lite"/>
    </source>
</evidence>